<proteinExistence type="predicted"/>
<feature type="short sequence motif" description="DGA/G" evidence="2">
    <location>
        <begin position="331"/>
        <end position="333"/>
    </location>
</feature>
<dbReference type="EMBL" id="JACIDX010000002">
    <property type="protein sequence ID" value="MBB3953734.1"/>
    <property type="molecule type" value="Genomic_DNA"/>
</dbReference>
<keyword evidence="1 2" id="KW-0443">Lipid metabolism</keyword>
<dbReference type="InterPro" id="IPR016035">
    <property type="entry name" value="Acyl_Trfase/lysoPLipase"/>
</dbReference>
<keyword evidence="2" id="KW-0442">Lipid degradation</keyword>
<comment type="caution">
    <text evidence="2">Lacks conserved residue(s) required for the propagation of feature annotation.</text>
</comment>
<accession>A0A7W6CFG3</accession>
<evidence type="ECO:0000313" key="4">
    <source>
        <dbReference type="EMBL" id="MBB3953734.1"/>
    </source>
</evidence>
<dbReference type="AlphaFoldDB" id="A0A7W6CFG3"/>
<reference evidence="4 5" key="1">
    <citation type="submission" date="2020-08" db="EMBL/GenBank/DDBJ databases">
        <title>Genomic Encyclopedia of Type Strains, Phase IV (KMG-IV): sequencing the most valuable type-strain genomes for metagenomic binning, comparative biology and taxonomic classification.</title>
        <authorList>
            <person name="Goeker M."/>
        </authorList>
    </citation>
    <scope>NUCLEOTIDE SEQUENCE [LARGE SCALE GENOMIC DNA]</scope>
    <source>
        <strain evidence="4 5">DSM 27057</strain>
    </source>
</reference>
<dbReference type="GO" id="GO:0016042">
    <property type="term" value="P:lipid catabolic process"/>
    <property type="evidence" value="ECO:0007669"/>
    <property type="project" value="UniProtKB-UniRule"/>
</dbReference>
<feature type="active site" description="Proton acceptor" evidence="2">
    <location>
        <position position="331"/>
    </location>
</feature>
<organism evidence="4 5">
    <name type="scientific">Novosphingobium sediminicola</name>
    <dbReference type="NCBI Taxonomy" id="563162"/>
    <lineage>
        <taxon>Bacteria</taxon>
        <taxon>Pseudomonadati</taxon>
        <taxon>Pseudomonadota</taxon>
        <taxon>Alphaproteobacteria</taxon>
        <taxon>Sphingomonadales</taxon>
        <taxon>Sphingomonadaceae</taxon>
        <taxon>Novosphingobium</taxon>
    </lineage>
</organism>
<feature type="domain" description="PNPLA" evidence="3">
    <location>
        <begin position="7"/>
        <end position="344"/>
    </location>
</feature>
<evidence type="ECO:0000259" key="3">
    <source>
        <dbReference type="PROSITE" id="PS51635"/>
    </source>
</evidence>
<gene>
    <name evidence="4" type="ORF">GGR38_000661</name>
</gene>
<feature type="short sequence motif" description="GXSXG" evidence="2">
    <location>
        <begin position="56"/>
        <end position="60"/>
    </location>
</feature>
<evidence type="ECO:0000256" key="2">
    <source>
        <dbReference type="PROSITE-ProRule" id="PRU01161"/>
    </source>
</evidence>
<dbReference type="Proteomes" id="UP000548867">
    <property type="component" value="Unassembled WGS sequence"/>
</dbReference>
<comment type="caution">
    <text evidence="4">The sequence shown here is derived from an EMBL/GenBank/DDBJ whole genome shotgun (WGS) entry which is preliminary data.</text>
</comment>
<dbReference type="RefSeq" id="WP_183622615.1">
    <property type="nucleotide sequence ID" value="NZ_JACIDX010000002.1"/>
</dbReference>
<dbReference type="PROSITE" id="PS51635">
    <property type="entry name" value="PNPLA"/>
    <property type="match status" value="1"/>
</dbReference>
<dbReference type="Gene3D" id="3.40.1090.10">
    <property type="entry name" value="Cytosolic phospholipase A2 catalytic domain"/>
    <property type="match status" value="1"/>
</dbReference>
<evidence type="ECO:0000256" key="1">
    <source>
        <dbReference type="ARBA" id="ARBA00023098"/>
    </source>
</evidence>
<dbReference type="SUPFAM" id="SSF52151">
    <property type="entry name" value="FabD/lysophospholipase-like"/>
    <property type="match status" value="1"/>
</dbReference>
<name>A0A7W6CFG3_9SPHN</name>
<evidence type="ECO:0000313" key="5">
    <source>
        <dbReference type="Proteomes" id="UP000548867"/>
    </source>
</evidence>
<protein>
    <recommendedName>
        <fullName evidence="3">PNPLA domain-containing protein</fullName>
    </recommendedName>
</protein>
<keyword evidence="5" id="KW-1185">Reference proteome</keyword>
<dbReference type="GO" id="GO:0016787">
    <property type="term" value="F:hydrolase activity"/>
    <property type="evidence" value="ECO:0007669"/>
    <property type="project" value="UniProtKB-UniRule"/>
</dbReference>
<dbReference type="InterPro" id="IPR002641">
    <property type="entry name" value="PNPLA_dom"/>
</dbReference>
<keyword evidence="2" id="KW-0378">Hydrolase</keyword>
<feature type="active site" description="Nucleophile" evidence="2">
    <location>
        <position position="58"/>
    </location>
</feature>
<sequence>MSFEIGLSCSGGVSAGAYIAGVLDFLFQALDEWEKAKSDPHVDVPRHSVTIKVLTGASAGAISAAVSTMALARGDAPRAFAAPQPGKQAYQAWAPLLYETWVVWPRLVAPPTVDPDIAAMRNPPVPPALQNIDFLTDSDLTSAAGKGSLAVSLLNCQLLNYIAARAVQPLGSAPRVRAYLPQDLHIYLTTTNNRGIPFALKLQNGDYPMVNHADRAHYRFSGLGTAATVSEFGQRDPAQSLYAAQLTGPAQTQLPVESLLLPSGSTWADWYRFGNTILASAAFPIGLAPRFIAATRGDYAGRLFPQMSLRSSLIAPVFPPPDQNADYIASDGGVIDNDPIEYAIAALPAPDQPPSANDLAHATQAVIMIAPFPDAPAYPASDAQKSDILHLAAQFFTSLRQHVRFKPDLLLAAADENVGNRFMVAPRRTAPGADKAEPFPLASGVLGGFGGFIHRAYRDHDFQLGRRNCQKFLMTSFMLKAENPVFEPGAGAAERCIIPLCGSAKDEVPLPVWPKITPTEFDTLKSRIDGRVGALRGNIAGNLGGNWLQRQGISGFIRILQALFMDKLFRSIESGLKDRGQL</sequence>